<evidence type="ECO:0000256" key="1">
    <source>
        <dbReference type="SAM" id="Phobius"/>
    </source>
</evidence>
<protein>
    <submittedName>
        <fullName evidence="2">Uncharacterized protein</fullName>
    </submittedName>
</protein>
<evidence type="ECO:0000313" key="2">
    <source>
        <dbReference type="EMBL" id="KAF6226812.1"/>
    </source>
</evidence>
<evidence type="ECO:0000313" key="3">
    <source>
        <dbReference type="Proteomes" id="UP000578531"/>
    </source>
</evidence>
<keyword evidence="1" id="KW-0472">Membrane</keyword>
<keyword evidence="1" id="KW-1133">Transmembrane helix</keyword>
<sequence length="134" mass="14984">MRAIGPFWVGSRLLILTLFTKLYIFFIIANKMRNTPPYQDTCYQAQHTCFDKPGATYAPLTASKSFKSISLVVCSLTKSATGLTKWLRSAFVPTCTRKCLFPYGFPTASTIAFATSSGFESFGSTRMCPSKMRW</sequence>
<comment type="caution">
    <text evidence="2">The sequence shown here is derived from an EMBL/GenBank/DDBJ whole genome shotgun (WGS) entry which is preliminary data.</text>
</comment>
<organism evidence="2 3">
    <name type="scientific">Letharia columbiana</name>
    <dbReference type="NCBI Taxonomy" id="112416"/>
    <lineage>
        <taxon>Eukaryota</taxon>
        <taxon>Fungi</taxon>
        <taxon>Dikarya</taxon>
        <taxon>Ascomycota</taxon>
        <taxon>Pezizomycotina</taxon>
        <taxon>Lecanoromycetes</taxon>
        <taxon>OSLEUM clade</taxon>
        <taxon>Lecanoromycetidae</taxon>
        <taxon>Lecanorales</taxon>
        <taxon>Lecanorineae</taxon>
        <taxon>Parmeliaceae</taxon>
        <taxon>Letharia</taxon>
    </lineage>
</organism>
<keyword evidence="1" id="KW-0812">Transmembrane</keyword>
<accession>A0A8H6CNS2</accession>
<keyword evidence="3" id="KW-1185">Reference proteome</keyword>
<gene>
    <name evidence="2" type="ORF">HO173_012316</name>
</gene>
<name>A0A8H6CNS2_9LECA</name>
<dbReference type="EMBL" id="JACCJC010000087">
    <property type="protein sequence ID" value="KAF6226812.1"/>
    <property type="molecule type" value="Genomic_DNA"/>
</dbReference>
<dbReference type="GeneID" id="59293952"/>
<dbReference type="Proteomes" id="UP000578531">
    <property type="component" value="Unassembled WGS sequence"/>
</dbReference>
<feature type="transmembrane region" description="Helical" evidence="1">
    <location>
        <begin position="6"/>
        <end position="29"/>
    </location>
</feature>
<dbReference type="AlphaFoldDB" id="A0A8H6CNS2"/>
<dbReference type="RefSeq" id="XP_037158963.1">
    <property type="nucleotide sequence ID" value="XM_037314188.1"/>
</dbReference>
<proteinExistence type="predicted"/>
<reference evidence="2 3" key="1">
    <citation type="journal article" date="2020" name="Genomics">
        <title>Complete, high-quality genomes from long-read metagenomic sequencing of two wolf lichen thalli reveals enigmatic genome architecture.</title>
        <authorList>
            <person name="McKenzie S.K."/>
            <person name="Walston R.F."/>
            <person name="Allen J.L."/>
        </authorList>
    </citation>
    <scope>NUCLEOTIDE SEQUENCE [LARGE SCALE GENOMIC DNA]</scope>
    <source>
        <strain evidence="2">WasteWater2</strain>
    </source>
</reference>